<accession>A0AAT9HSW2</accession>
<evidence type="ECO:0000256" key="1">
    <source>
        <dbReference type="SAM" id="MobiDB-lite"/>
    </source>
</evidence>
<evidence type="ECO:0000313" key="2">
    <source>
        <dbReference type="EMBL" id="BFO20320.1"/>
    </source>
</evidence>
<dbReference type="AlphaFoldDB" id="A0AAT9HSW2"/>
<proteinExistence type="predicted"/>
<feature type="region of interest" description="Disordered" evidence="1">
    <location>
        <begin position="247"/>
        <end position="322"/>
    </location>
</feature>
<reference evidence="2" key="1">
    <citation type="submission" date="2024-06" db="EMBL/GenBank/DDBJ databases">
        <authorList>
            <consortium name="consrtm"/>
            <person name="Uemura M."/>
            <person name="Terahara T."/>
        </authorList>
    </citation>
    <scope>NUCLEOTIDE SEQUENCE</scope>
    <source>
        <strain evidence="2">KM77-8</strain>
    </source>
</reference>
<dbReference type="EMBL" id="AP035768">
    <property type="protein sequence ID" value="BFO20320.1"/>
    <property type="molecule type" value="Genomic_DNA"/>
</dbReference>
<protein>
    <submittedName>
        <fullName evidence="2">Uncharacterized protein</fullName>
    </submittedName>
</protein>
<organism evidence="2">
    <name type="scientific">Streptomyces haneummycinicus</name>
    <dbReference type="NCBI Taxonomy" id="3074435"/>
    <lineage>
        <taxon>Bacteria</taxon>
        <taxon>Bacillati</taxon>
        <taxon>Actinomycetota</taxon>
        <taxon>Actinomycetes</taxon>
        <taxon>Kitasatosporales</taxon>
        <taxon>Streptomycetaceae</taxon>
        <taxon>Streptomyces</taxon>
    </lineage>
</organism>
<sequence length="397" mass="40775">MGLTLALGRLRALGVSGMRLALPAPGHPLGLSGPPEFNARALEAEEAVVCSGAAWGLVPEVYEAGPSGDLHVEVVWHCLPVRSAPPADVPSLGEAERDLAEALRDATEVLTRLDVAGSGPVAEAAIDAYRARASASRGRGCWHRGIRRGRCGCWSWLSGWGRWCRWRGWGHGGAVSASEMSARAAALRPVERTGRRAQVAAYNSVVEERGWGEVVVGWAGVVCGAGRFRGPAPHSAWPPHTALSRPAALCGPSAGPRALRRSAGPPQVRGHSAGPRALRRSAGTPPIRGHSADPRAGVPQGGTGGRDGTPLAPGCATPRSAVTPVTAGRGRYALAPLEGCRCAHPCRPSGTTARSYGSYAAEVLAATRQRRPQSGGAGRGCGVAGVGPGCPGTRVSG</sequence>
<reference evidence="2" key="2">
    <citation type="submission" date="2024-07" db="EMBL/GenBank/DDBJ databases">
        <title>Streptomyces haneummycinica sp. nov., a new antibiotic-producing actinobacterium isolated from marine sediment.</title>
        <authorList>
            <person name="Uemura M."/>
            <person name="Hamada M."/>
            <person name="Hirano S."/>
            <person name="Kobayashi K."/>
            <person name="Ohshiro T."/>
            <person name="Kobayashi T."/>
            <person name="Terahara T."/>
        </authorList>
    </citation>
    <scope>NUCLEOTIDE SEQUENCE</scope>
    <source>
        <strain evidence="2">KM77-8</strain>
    </source>
</reference>
<gene>
    <name evidence="2" type="ORF">SHKM778_67080</name>
</gene>
<name>A0AAT9HSW2_9ACTN</name>